<sequence>MERAGEGRKEIEGEGRTEERKWELKERGNEGRKTMGMSRKERRGKNKRERTGWREERRKGKKGNGRGRKEWMKNGGKGKGRTKKGAEWEGATFLLPHPQERKKEGETDGGEVKGMKGEGREGKGRKDEEERRKKGKERKGERKGRRGKGREPPPPFILPAPPPTSKTKHKDKTTICHFSRNWGVSKEVLKAPQAFLPAPPIPTPTNGRDPGNMTIPGSGPASLGKQARIRGLRAAGGKPTYPAPSARGSGVLLTRPPPPPIPGLAKAKRRRVLCKFLRGNSQNPQPARWEFWERQCQTQLEGVFLSAAPCWAPEHLQPVTCPDLQVQTCLPPHCNSAKRGQAPFCNLAPSEPASGSFPAFFWGGAPSGQGVELQNGWLPQGSSSPTPPLLPAEGRDPQWGSKAHSSQAPTIQVFSPCCIHATHFTH</sequence>
<evidence type="ECO:0000256" key="1">
    <source>
        <dbReference type="SAM" id="MobiDB-lite"/>
    </source>
</evidence>
<comment type="caution">
    <text evidence="2">The sequence shown here is derived from an EMBL/GenBank/DDBJ whole genome shotgun (WGS) entry which is preliminary data.</text>
</comment>
<feature type="compositionally biased region" description="Basic residues" evidence="1">
    <location>
        <begin position="133"/>
        <end position="148"/>
    </location>
</feature>
<dbReference type="EMBL" id="AZIM01004793">
    <property type="protein sequence ID" value="ETE60299.1"/>
    <property type="molecule type" value="Genomic_DNA"/>
</dbReference>
<proteinExistence type="predicted"/>
<feature type="compositionally biased region" description="Pro residues" evidence="1">
    <location>
        <begin position="152"/>
        <end position="164"/>
    </location>
</feature>
<name>V8NDE1_OPHHA</name>
<dbReference type="AlphaFoldDB" id="V8NDE1"/>
<organism evidence="2 3">
    <name type="scientific">Ophiophagus hannah</name>
    <name type="common">King cobra</name>
    <name type="synonym">Naja hannah</name>
    <dbReference type="NCBI Taxonomy" id="8665"/>
    <lineage>
        <taxon>Eukaryota</taxon>
        <taxon>Metazoa</taxon>
        <taxon>Chordata</taxon>
        <taxon>Craniata</taxon>
        <taxon>Vertebrata</taxon>
        <taxon>Euteleostomi</taxon>
        <taxon>Lepidosauria</taxon>
        <taxon>Squamata</taxon>
        <taxon>Bifurcata</taxon>
        <taxon>Unidentata</taxon>
        <taxon>Episquamata</taxon>
        <taxon>Toxicofera</taxon>
        <taxon>Serpentes</taxon>
        <taxon>Colubroidea</taxon>
        <taxon>Elapidae</taxon>
        <taxon>Elapinae</taxon>
        <taxon>Ophiophagus</taxon>
    </lineage>
</organism>
<feature type="compositionally biased region" description="Basic and acidic residues" evidence="1">
    <location>
        <begin position="49"/>
        <end position="58"/>
    </location>
</feature>
<dbReference type="Proteomes" id="UP000018936">
    <property type="component" value="Unassembled WGS sequence"/>
</dbReference>
<feature type="compositionally biased region" description="Basic and acidic residues" evidence="1">
    <location>
        <begin position="98"/>
        <end position="132"/>
    </location>
</feature>
<keyword evidence="3" id="KW-1185">Reference proteome</keyword>
<feature type="region of interest" description="Disordered" evidence="1">
    <location>
        <begin position="235"/>
        <end position="264"/>
    </location>
</feature>
<feature type="region of interest" description="Disordered" evidence="1">
    <location>
        <begin position="1"/>
        <end position="171"/>
    </location>
</feature>
<feature type="compositionally biased region" description="Basic and acidic residues" evidence="1">
    <location>
        <begin position="1"/>
        <end position="33"/>
    </location>
</feature>
<reference evidence="2 3" key="1">
    <citation type="journal article" date="2013" name="Proc. Natl. Acad. Sci. U.S.A.">
        <title>The king cobra genome reveals dynamic gene evolution and adaptation in the snake venom system.</title>
        <authorList>
            <person name="Vonk F.J."/>
            <person name="Casewell N.R."/>
            <person name="Henkel C.V."/>
            <person name="Heimberg A.M."/>
            <person name="Jansen H.J."/>
            <person name="McCleary R.J."/>
            <person name="Kerkkamp H.M."/>
            <person name="Vos R.A."/>
            <person name="Guerreiro I."/>
            <person name="Calvete J.J."/>
            <person name="Wuster W."/>
            <person name="Woods A.E."/>
            <person name="Logan J.M."/>
            <person name="Harrison R.A."/>
            <person name="Castoe T.A."/>
            <person name="de Koning A.P."/>
            <person name="Pollock D.D."/>
            <person name="Yandell M."/>
            <person name="Calderon D."/>
            <person name="Renjifo C."/>
            <person name="Currier R.B."/>
            <person name="Salgado D."/>
            <person name="Pla D."/>
            <person name="Sanz L."/>
            <person name="Hyder A.S."/>
            <person name="Ribeiro J.M."/>
            <person name="Arntzen J.W."/>
            <person name="van den Thillart G.E."/>
            <person name="Boetzer M."/>
            <person name="Pirovano W."/>
            <person name="Dirks R.P."/>
            <person name="Spaink H.P."/>
            <person name="Duboule D."/>
            <person name="McGlinn E."/>
            <person name="Kini R.M."/>
            <person name="Richardson M.K."/>
        </authorList>
    </citation>
    <scope>NUCLEOTIDE SEQUENCE</scope>
    <source>
        <tissue evidence="2">Blood</tissue>
    </source>
</reference>
<evidence type="ECO:0000313" key="2">
    <source>
        <dbReference type="EMBL" id="ETE60299.1"/>
    </source>
</evidence>
<accession>V8NDE1</accession>
<gene>
    <name evidence="2" type="primary">HMGN5</name>
    <name evidence="2" type="ORF">L345_13957</name>
</gene>
<evidence type="ECO:0000313" key="3">
    <source>
        <dbReference type="Proteomes" id="UP000018936"/>
    </source>
</evidence>
<feature type="region of interest" description="Disordered" evidence="1">
    <location>
        <begin position="372"/>
        <end position="405"/>
    </location>
</feature>
<feature type="non-terminal residue" evidence="2">
    <location>
        <position position="1"/>
    </location>
</feature>
<protein>
    <submittedName>
        <fullName evidence="2">High mobility group nucleosome-binding domain-containing protein 5</fullName>
    </submittedName>
</protein>